<dbReference type="PANTHER" id="PTHR13140:SF706">
    <property type="entry name" value="DILUTE CLASS UNCONVENTIONAL MYOSIN, ISOFORM C"/>
    <property type="match status" value="1"/>
</dbReference>
<feature type="region of interest" description="Disordered" evidence="9">
    <location>
        <begin position="2401"/>
        <end position="2431"/>
    </location>
</feature>
<dbReference type="CDD" id="cd15480">
    <property type="entry name" value="fMyo2p_CBD"/>
    <property type="match status" value="1"/>
</dbReference>
<dbReference type="InterPro" id="IPR036103">
    <property type="entry name" value="MYSc_Myo5"/>
</dbReference>
<feature type="compositionally biased region" description="Basic and acidic residues" evidence="9">
    <location>
        <begin position="1162"/>
        <end position="1172"/>
    </location>
</feature>
<keyword evidence="7 8" id="KW-0009">Actin-binding</keyword>
<evidence type="ECO:0000256" key="6">
    <source>
        <dbReference type="ARBA" id="ARBA00023175"/>
    </source>
</evidence>
<evidence type="ECO:0000313" key="13">
    <source>
        <dbReference type="EMBL" id="GAA5797705.1"/>
    </source>
</evidence>
<feature type="region of interest" description="Actin-binding" evidence="8">
    <location>
        <begin position="661"/>
        <end position="683"/>
    </location>
</feature>
<feature type="domain" description="Myosin motor" evidence="12">
    <location>
        <begin position="87"/>
        <end position="785"/>
    </location>
</feature>
<dbReference type="Gene3D" id="1.20.58.530">
    <property type="match status" value="1"/>
</dbReference>
<dbReference type="SUPFAM" id="SSF52540">
    <property type="entry name" value="P-loop containing nucleoside triphosphate hydrolases"/>
    <property type="match status" value="2"/>
</dbReference>
<dbReference type="Pfam" id="PF00612">
    <property type="entry name" value="IQ"/>
    <property type="match status" value="2"/>
</dbReference>
<sequence length="2595" mass="296608">MADTLSSGVAQAVQVFIKGTKAWFEDEDEAWVSASVISKEESGTGVKILFQDDKDDGREHVFESTFALLEKQKGANLPPLRNPPRLENTEDLTDLSYLNEPSVLNTIRARYFQRNIYTYSGIVLIAANPFASVPLYDPDIIQQYSGKRRGELEPHLFAIAEDAYRCMVREKSNQTVVVSGESGAGKTVSATHIMRYFATADDKDSGKIKDVTQGMTEVEEQIMATNPIMESFGNAKTTRNNNSSRFGKYIEIQFDNRQNIVGAKIRTYLLERSRLIFQPEAERNYHIFYQLCVGSPINERKHLELGDWSKFHYLNQSGVGSIPGVDDVAEFESTQKSLSLVGIAVESQWHIFKLLAALLHIGNIEIGGRNDATLSEDQPALITATKLLGIKTSEFRKWLVRKQMITRNEKIVSNLSPVQATVVRDSVAKYIYASLFDWLVKVVNDSLSCQIEGLVETFIGVLDIYGFEHFKKNSFEQFCINYANEKLQQQFNQHVFKLEQEEYVKEKIDWKFIDFSDNQKCIEVIESKLGILSLLDEESRMPSGTDQGFCNKLFANFSDPKYKDYFRKPRFSNSAFTVVHYAHPVEYDSEGFIDKNKDTVPDELLTLLQNADSPFLVDMLATATAAASAASQESKPAPVKKMGGMGIAKKPTLGSIFKLSLISLMDTISKTNVHYIRCIKPNEGKIPWGFEPNMVLSQLRACGVLETIHISCAGYPSRWTFEDFAERFYALVNSQYWDPNRSPDINKLCNVILDKYIKDTDKYQIGLTKIFFRAGQLAYLEKCRRERWDECTILLQKNMRRFIVRIGYLRKLDLISRLQRVARQKMGERKLELIRQDIAAIKIQTQWRRYIQRKRYLQQRHFVIQLQAACKAHLTRKSFAHIREHFAAIKIQSLLRGWIVRKEFLVKRNYMIQLQTISRRYLARAQLVSLKHDAKSANHFKEVSYRLESKVVELTQSATQYKDEKDQMRNKANELEMQVKSWSDRYEKLDSKAKSLEKDLESPSHLEVQLEALQTERNGLQTEYRNSLDRIKKQDGEIARLSEDLARQKEEITKLKQSNNQQLMRSPVSPGGAFSVNGDEPDVAELKSQIVALKAQLSQSLKNHPKRQNSINAYRTLSPQRGGGAGGGRGMSPDNYGRGRSPSADPRGRSPSALGNNMRRSSIGERRPEKPPTKIVYAEPDQMVPKQFGQRGSLDADKVGNPEDAINLLLQDSELLEEEIIENLIQSLKISPPDMQKLPAREEVLFPVHIIGKCVTQMWRLGYLVESERLLFRAMDTIQKECLSFTGEETIVTCSYWLSNTHELLSLVYSVEQELEREMHYNSIHGRRAVGWHDFEKLVSTMKFELQCLQDNIYHHWLSELKKKLNKMAIPAVIENQSLPGFIASDSNRFFGKILSSNNQPAFSMDDLLNFLNRIYRTMKGYYVEPYVMEQVLTELLKLIGITTFNDLVMRRNFNSWKRAMQIQYNITRLEEWCKAHDVSEATNQLEHLMQATKLLQLKKANLEDIKIIYDVCWFLAPTQVQKLIQNYSVADYEDPIGNDILRAIASRVSSSDTGDILLLDNVSIEDSEYDQPEPHNVTASSYIPADFTNDNQDDNITVEPTPIKPNSHRETSIYAKPGTLDANLFHNSVNTRKGSTSSLGSSGGGPSFTQRLIERGVAVPSSFSTWDRVRPSEESSSPGSFDFDSYYGMSPFITPSFSTAAEAASHFHDGALYKSLHHRYEKERTLNNSSNIRMLSEDDEEDGGVVSSPEFVKKTRLTPEKGQKQRAEDSDIELSDEEECSGSTSRDKLLLPLNQRARRSRSPLSFPNVTAEGDSVFDIYNPHSYEEKEQEPIVFSPSVERLKNMLITKPPPTQQPKPLPSPPRIHLLQTPVFQVVNANTVKDRYLILFNDLLLICKPIMDENIIVSTSARNSIEKNRYRFRPNQDSLFQVKNIVQLAKLTLYISKEDYYSTSSQTIEIGSDGRPILPPARKIHPIMASALRKFETNANLGIQYLVDKGVLTHDPLSIANFLFKTPDLNRRQLGYYLSDLKNTDVYDAFLECFRLVGLRLDEALRILLTTFRLPSNWESLEYLIERFAKKWHDANQNVIKFHEDMVVKVVVAMLFLNAECWYDATSERDVFWYARELKERQDRQAKRKMSVIDYHKSNVSPYVQSKLSSSATTSSNNSNNNNNRTSVTVEPLHYIMSLKERNNNQPSLEEFLERWNYYDQYHLVPREFMEEMYKSIMEERLETGWDNKTGRRIPTNQFDMGIGRPKIVSPSIKQGSQDVVITVIPHRLPTRLTKGTPSDPITISIPSPDKGLQIKLRGQDLVFKPNVLDFSNSCIQTFTITGNTLGRTSLMFIKTGDNAGNYVSPTLPRTKSVVVERPFMRYTFQIGFKQVNEKKEKKFIKKKIKKVGGGVGGVKEKEEEKDSRDEDEEDEDEEERSKDDSIVNRKYNFSVETEEERIEWLQALKKFCGNINEEKNEENTRKLSEMSSESRVALQVLKEVLLADEIKKGTARTSTTATSALINNTPNNTTNDSNTISPIDTYDDTRHGRTMRLLLPKKKITEDSVLTTSTTANVVTKRGHEIVKLVVQNSMVPLVLAFLKNQIS</sequence>
<dbReference type="InterPro" id="IPR036961">
    <property type="entry name" value="Kinesin_motor_dom_sf"/>
</dbReference>
<organism evidence="13 14">
    <name type="scientific">Helicostylum pulchrum</name>
    <dbReference type="NCBI Taxonomy" id="562976"/>
    <lineage>
        <taxon>Eukaryota</taxon>
        <taxon>Fungi</taxon>
        <taxon>Fungi incertae sedis</taxon>
        <taxon>Mucoromycota</taxon>
        <taxon>Mucoromycotina</taxon>
        <taxon>Mucoromycetes</taxon>
        <taxon>Mucorales</taxon>
        <taxon>Mucorineae</taxon>
        <taxon>Mucoraceae</taxon>
        <taxon>Helicostylum</taxon>
    </lineage>
</organism>
<feature type="compositionally biased region" description="Basic and acidic residues" evidence="9">
    <location>
        <begin position="1752"/>
        <end position="1770"/>
    </location>
</feature>
<evidence type="ECO:0000256" key="1">
    <source>
        <dbReference type="ARBA" id="ARBA00008314"/>
    </source>
</evidence>
<comment type="similarity">
    <text evidence="1 8">Belongs to the TRAFAC class myosin-kinesin ATPase superfamily. Myosin family.</text>
</comment>
<feature type="compositionally biased region" description="Low complexity" evidence="9">
    <location>
        <begin position="2159"/>
        <end position="2177"/>
    </location>
</feature>
<dbReference type="InterPro" id="IPR000904">
    <property type="entry name" value="Sec7_dom"/>
</dbReference>
<feature type="region of interest" description="Disordered" evidence="9">
    <location>
        <begin position="2512"/>
        <end position="2534"/>
    </location>
</feature>
<dbReference type="SMART" id="SM01132">
    <property type="entry name" value="DIL"/>
    <property type="match status" value="1"/>
</dbReference>
<feature type="region of interest" description="Disordered" evidence="9">
    <location>
        <begin position="2156"/>
        <end position="2177"/>
    </location>
</feature>
<keyword evidence="4" id="KW-0175">Coiled coil</keyword>
<dbReference type="InterPro" id="IPR035999">
    <property type="entry name" value="Sec7_dom_sf"/>
</dbReference>
<dbReference type="Gene3D" id="2.30.29.30">
    <property type="entry name" value="Pleckstrin-homology domain (PH domain)/Phosphotyrosine-binding domain (PTB)"/>
    <property type="match status" value="1"/>
</dbReference>
<feature type="compositionally biased region" description="Acidic residues" evidence="9">
    <location>
        <begin position="1771"/>
        <end position="1781"/>
    </location>
</feature>
<dbReference type="Gene3D" id="1.10.220.20">
    <property type="match status" value="1"/>
</dbReference>
<keyword evidence="3 8" id="KW-0067">ATP-binding</keyword>
<dbReference type="SUPFAM" id="SSF50729">
    <property type="entry name" value="PH domain-like"/>
    <property type="match status" value="1"/>
</dbReference>
<dbReference type="CDD" id="cd01380">
    <property type="entry name" value="MYSc_Myo5"/>
    <property type="match status" value="1"/>
</dbReference>
<dbReference type="InterPro" id="IPR046943">
    <property type="entry name" value="Fungal_Myo2/2A_CBD"/>
</dbReference>
<evidence type="ECO:0000256" key="2">
    <source>
        <dbReference type="ARBA" id="ARBA00022741"/>
    </source>
</evidence>
<evidence type="ECO:0000259" key="12">
    <source>
        <dbReference type="PROSITE" id="PS51456"/>
    </source>
</evidence>
<dbReference type="Gene3D" id="1.20.5.190">
    <property type="match status" value="2"/>
</dbReference>
<feature type="region of interest" description="Disordered" evidence="9">
    <location>
        <begin position="1732"/>
        <end position="1795"/>
    </location>
</feature>
<feature type="region of interest" description="Disordered" evidence="9">
    <location>
        <begin position="1099"/>
        <end position="1182"/>
    </location>
</feature>
<dbReference type="Gene3D" id="1.20.120.720">
    <property type="entry name" value="Myosin VI head, motor domain, U50 subdomain"/>
    <property type="match status" value="1"/>
</dbReference>
<dbReference type="InterPro" id="IPR001609">
    <property type="entry name" value="Myosin_head_motor_dom-like"/>
</dbReference>
<dbReference type="InterPro" id="IPR000048">
    <property type="entry name" value="IQ_motif_EF-hand-BS"/>
</dbReference>
<dbReference type="Pfam" id="PF01369">
    <property type="entry name" value="Sec7"/>
    <property type="match status" value="1"/>
</dbReference>
<feature type="binding site" evidence="8">
    <location>
        <begin position="180"/>
        <end position="187"/>
    </location>
    <ligand>
        <name>ATP</name>
        <dbReference type="ChEBI" id="CHEBI:30616"/>
    </ligand>
</feature>
<feature type="compositionally biased region" description="Basic and acidic residues" evidence="9">
    <location>
        <begin position="2405"/>
        <end position="2415"/>
    </location>
</feature>
<dbReference type="Gene3D" id="1.10.10.820">
    <property type="match status" value="1"/>
</dbReference>
<proteinExistence type="inferred from homology"/>
<keyword evidence="6 8" id="KW-0505">Motor protein</keyword>
<feature type="region of interest" description="Disordered" evidence="9">
    <location>
        <begin position="1056"/>
        <end position="1080"/>
    </location>
</feature>
<comment type="caution">
    <text evidence="13">The sequence shown here is derived from an EMBL/GenBank/DDBJ whole genome shotgun (WGS) entry which is preliminary data.</text>
</comment>
<dbReference type="SMART" id="SM00015">
    <property type="entry name" value="IQ"/>
    <property type="match status" value="5"/>
</dbReference>
<reference evidence="13 14" key="1">
    <citation type="submission" date="2024-04" db="EMBL/GenBank/DDBJ databases">
        <title>genome sequences of Mucor flavus KT1a and Helicostylum pulchrum KT1b strains isolation_sourced from the surface of a dry-aged beef.</title>
        <authorList>
            <person name="Toyotome T."/>
            <person name="Hosono M."/>
            <person name="Torimaru M."/>
            <person name="Fukuda K."/>
            <person name="Mikami N."/>
        </authorList>
    </citation>
    <scope>NUCLEOTIDE SEQUENCE [LARGE SCALE GENOMIC DNA]</scope>
    <source>
        <strain evidence="13 14">KT1b</strain>
    </source>
</reference>
<dbReference type="SMART" id="SM00242">
    <property type="entry name" value="MYSc"/>
    <property type="match status" value="1"/>
</dbReference>
<dbReference type="Gene3D" id="1.10.1000.11">
    <property type="entry name" value="Arf Nucleotide-binding Site Opener,domain 2"/>
    <property type="match status" value="1"/>
</dbReference>
<keyword evidence="14" id="KW-1185">Reference proteome</keyword>
<evidence type="ECO:0000313" key="14">
    <source>
        <dbReference type="Proteomes" id="UP001476247"/>
    </source>
</evidence>
<dbReference type="SUPFAM" id="SSF48425">
    <property type="entry name" value="Sec7 domain"/>
    <property type="match status" value="1"/>
</dbReference>
<keyword evidence="5 8" id="KW-0518">Myosin</keyword>
<dbReference type="Pfam" id="PF01843">
    <property type="entry name" value="DIL"/>
    <property type="match status" value="1"/>
</dbReference>
<feature type="domain" description="Dilute" evidence="11">
    <location>
        <begin position="1289"/>
        <end position="1551"/>
    </location>
</feature>
<dbReference type="Gene3D" id="3.40.850.10">
    <property type="entry name" value="Kinesin motor domain"/>
    <property type="match status" value="1"/>
</dbReference>
<feature type="compositionally biased region" description="Acidic residues" evidence="9">
    <location>
        <begin position="2416"/>
        <end position="2425"/>
    </location>
</feature>
<feature type="domain" description="SEC7" evidence="10">
    <location>
        <begin position="1967"/>
        <end position="2230"/>
    </location>
</feature>
<gene>
    <name evidence="13" type="ORF">HPULCUR_003097</name>
</gene>
<dbReference type="EMBL" id="BAABUJ010000008">
    <property type="protein sequence ID" value="GAA5797705.1"/>
    <property type="molecule type" value="Genomic_DNA"/>
</dbReference>
<feature type="compositionally biased region" description="Gly residues" evidence="9">
    <location>
        <begin position="1121"/>
        <end position="1130"/>
    </location>
</feature>
<dbReference type="Pfam" id="PF00063">
    <property type="entry name" value="Myosin_head"/>
    <property type="match status" value="1"/>
</dbReference>
<dbReference type="PROSITE" id="PS50096">
    <property type="entry name" value="IQ"/>
    <property type="match status" value="3"/>
</dbReference>
<evidence type="ECO:0000256" key="3">
    <source>
        <dbReference type="ARBA" id="ARBA00022840"/>
    </source>
</evidence>
<dbReference type="PROSITE" id="PS51126">
    <property type="entry name" value="DILUTE"/>
    <property type="match status" value="1"/>
</dbReference>
<accession>A0ABP9XTP6</accession>
<dbReference type="PROSITE" id="PS51456">
    <property type="entry name" value="MYOSIN_MOTOR"/>
    <property type="match status" value="1"/>
</dbReference>
<dbReference type="InterPro" id="IPR027417">
    <property type="entry name" value="P-loop_NTPase"/>
</dbReference>
<feature type="compositionally biased region" description="Polar residues" evidence="9">
    <location>
        <begin position="1099"/>
        <end position="1119"/>
    </location>
</feature>
<dbReference type="SMART" id="SM00222">
    <property type="entry name" value="Sec7"/>
    <property type="match status" value="1"/>
</dbReference>
<evidence type="ECO:0000259" key="11">
    <source>
        <dbReference type="PROSITE" id="PS51126"/>
    </source>
</evidence>
<dbReference type="InterPro" id="IPR002710">
    <property type="entry name" value="Dilute_dom"/>
</dbReference>
<protein>
    <submittedName>
        <fullName evidence="13">Uncharacterized protein</fullName>
    </submittedName>
</protein>
<dbReference type="Proteomes" id="UP001476247">
    <property type="component" value="Unassembled WGS sequence"/>
</dbReference>
<evidence type="ECO:0000256" key="9">
    <source>
        <dbReference type="SAM" id="MobiDB-lite"/>
    </source>
</evidence>
<dbReference type="Gene3D" id="1.20.5.4820">
    <property type="match status" value="1"/>
</dbReference>
<name>A0ABP9XTP6_9FUNG</name>
<feature type="compositionally biased region" description="Low complexity" evidence="9">
    <location>
        <begin position="2512"/>
        <end position="2530"/>
    </location>
</feature>
<dbReference type="PANTHER" id="PTHR13140">
    <property type="entry name" value="MYOSIN"/>
    <property type="match status" value="1"/>
</dbReference>
<dbReference type="InterPro" id="IPR023394">
    <property type="entry name" value="Sec7_C_sf"/>
</dbReference>
<evidence type="ECO:0000256" key="7">
    <source>
        <dbReference type="ARBA" id="ARBA00023203"/>
    </source>
</evidence>
<dbReference type="PROSITE" id="PS50190">
    <property type="entry name" value="SEC7"/>
    <property type="match status" value="1"/>
</dbReference>
<dbReference type="InterPro" id="IPR011993">
    <property type="entry name" value="PH-like_dom_sf"/>
</dbReference>
<dbReference type="PRINTS" id="PR00193">
    <property type="entry name" value="MYOSINHEAVY"/>
</dbReference>
<evidence type="ECO:0000259" key="10">
    <source>
        <dbReference type="PROSITE" id="PS50190"/>
    </source>
</evidence>
<evidence type="ECO:0000256" key="5">
    <source>
        <dbReference type="ARBA" id="ARBA00023123"/>
    </source>
</evidence>
<evidence type="ECO:0000256" key="8">
    <source>
        <dbReference type="PROSITE-ProRule" id="PRU00782"/>
    </source>
</evidence>
<evidence type="ECO:0000256" key="4">
    <source>
        <dbReference type="ARBA" id="ARBA00023054"/>
    </source>
</evidence>
<keyword evidence="2 8" id="KW-0547">Nucleotide-binding</keyword>